<feature type="non-terminal residue" evidence="1">
    <location>
        <position position="1"/>
    </location>
</feature>
<name>G2GYH0_9ENTR</name>
<comment type="caution">
    <text evidence="1">The sequence shown here is derived from an EMBL/GenBank/DDBJ whole genome shotgun (WGS) entry which is preliminary data.</text>
</comment>
<dbReference type="AlphaFoldDB" id="G2GYH0"/>
<evidence type="ECO:0008006" key="3">
    <source>
        <dbReference type="Google" id="ProtNLM"/>
    </source>
</evidence>
<protein>
    <recommendedName>
        <fullName evidence="3">2'-5' RNA ligase</fullName>
    </recommendedName>
</protein>
<proteinExistence type="predicted"/>
<dbReference type="RefSeq" id="WP_006706511.1">
    <property type="nucleotide sequence ID" value="NZ_AGCA01000204.1"/>
</dbReference>
<evidence type="ECO:0000313" key="1">
    <source>
        <dbReference type="EMBL" id="EGY29211.1"/>
    </source>
</evidence>
<evidence type="ECO:0000313" key="2">
    <source>
        <dbReference type="Proteomes" id="UP000004116"/>
    </source>
</evidence>
<dbReference type="EMBL" id="AGCA01000204">
    <property type="protein sequence ID" value="EGY29211.1"/>
    <property type="molecule type" value="Genomic_DNA"/>
</dbReference>
<accession>G2GYH0</accession>
<keyword evidence="2" id="KW-1185">Reference proteome</keyword>
<dbReference type="Proteomes" id="UP000004116">
    <property type="component" value="Unassembled WGS sequence"/>
</dbReference>
<gene>
    <name evidence="1" type="ORF">Rin_00008280</name>
</gene>
<reference evidence="1 2" key="1">
    <citation type="journal article" date="2012" name="Genome Res.">
        <title>Genomic basis of endosymbiont-conferred protection against an insect parasitoid.</title>
        <authorList>
            <person name="Hansen A.K."/>
            <person name="Vorburger C."/>
            <person name="Moran N.A."/>
        </authorList>
    </citation>
    <scope>NUCLEOTIDE SEQUENCE [LARGE SCALE GENOMIC DNA]</scope>
    <source>
        <strain evidence="2">R5.15</strain>
    </source>
</reference>
<sequence>EQVSSALGALSLDQRKKVENYGIFWGLPGNLNPHITLFYDSGVDREDKNKIFVSIQDLIGKIAVTPAFVFTAESLAIGKLGRAGNVEKILYRFDRGT</sequence>
<organism evidence="1 2">
    <name type="scientific">Candidatus Regiella insecticola 5.15</name>
    <dbReference type="NCBI Taxonomy" id="1005043"/>
    <lineage>
        <taxon>Bacteria</taxon>
        <taxon>Pseudomonadati</taxon>
        <taxon>Pseudomonadota</taxon>
        <taxon>Gammaproteobacteria</taxon>
        <taxon>Enterobacterales</taxon>
        <taxon>Enterobacteriaceae</taxon>
        <taxon>aphid secondary symbionts</taxon>
        <taxon>Candidatus Regiella</taxon>
    </lineage>
</organism>